<proteinExistence type="predicted"/>
<dbReference type="Pfam" id="PF11316">
    <property type="entry name" value="Rhamno_transf"/>
    <property type="match status" value="1"/>
</dbReference>
<evidence type="ECO:0000313" key="2">
    <source>
        <dbReference type="Proteomes" id="UP001193035"/>
    </source>
</evidence>
<dbReference type="Proteomes" id="UP001193035">
    <property type="component" value="Unassembled WGS sequence"/>
</dbReference>
<protein>
    <recommendedName>
        <fullName evidence="3">Rhamnosyl transferase</fullName>
    </recommendedName>
</protein>
<name>A0ABY2WWC7_9RHOB</name>
<sequence>MQVIGLCRFSYPAIGGFQVEHETTEERERFLYTRDRMEERFRLFETVTLPGLRAQTEPDFDFLVVIGNSLPAADRDRLQDLTAGMPQVRIIAQPPKPHREAMKAILNAARRNPSEPCLQFRQDDDDAVSVDFVERLRTAARDCAGLLRRNRTVAIDYPRGFIAEMGADGISASEQVRNLITAALGMYVRGGCPASIMNFAHHKLGRFMPVVSFSDAPMWVRTHNRFNDSRGANASPVAVSPLTAEQEDEFRARFAIDADQVRQAFASS</sequence>
<reference evidence="1 2" key="1">
    <citation type="submission" date="2019-05" db="EMBL/GenBank/DDBJ databases">
        <title>Ruegeria sp. nov., isolated from tidal flat.</title>
        <authorList>
            <person name="Kim W."/>
        </authorList>
    </citation>
    <scope>NUCLEOTIDE SEQUENCE [LARGE SCALE GENOMIC DNA]</scope>
    <source>
        <strain evidence="1 2">CAU 1488</strain>
    </source>
</reference>
<accession>A0ABY2WWC7</accession>
<dbReference type="RefSeq" id="WP_138842354.1">
    <property type="nucleotide sequence ID" value="NZ_VCPD01000004.1"/>
</dbReference>
<evidence type="ECO:0000313" key="1">
    <source>
        <dbReference type="EMBL" id="TMV06756.1"/>
    </source>
</evidence>
<dbReference type="SUPFAM" id="SSF53448">
    <property type="entry name" value="Nucleotide-diphospho-sugar transferases"/>
    <property type="match status" value="1"/>
</dbReference>
<dbReference type="InterPro" id="IPR021466">
    <property type="entry name" value="Put_rhamnosyl_transferase"/>
</dbReference>
<evidence type="ECO:0008006" key="3">
    <source>
        <dbReference type="Google" id="ProtNLM"/>
    </source>
</evidence>
<gene>
    <name evidence="1" type="ORF">FGK63_11555</name>
</gene>
<comment type="caution">
    <text evidence="1">The sequence shown here is derived from an EMBL/GenBank/DDBJ whole genome shotgun (WGS) entry which is preliminary data.</text>
</comment>
<organism evidence="1 2">
    <name type="scientific">Ruegeria sediminis</name>
    <dbReference type="NCBI Taxonomy" id="2583820"/>
    <lineage>
        <taxon>Bacteria</taxon>
        <taxon>Pseudomonadati</taxon>
        <taxon>Pseudomonadota</taxon>
        <taxon>Alphaproteobacteria</taxon>
        <taxon>Rhodobacterales</taxon>
        <taxon>Roseobacteraceae</taxon>
        <taxon>Ruegeria</taxon>
    </lineage>
</organism>
<dbReference type="EMBL" id="VCPD01000004">
    <property type="protein sequence ID" value="TMV06756.1"/>
    <property type="molecule type" value="Genomic_DNA"/>
</dbReference>
<keyword evidence="2" id="KW-1185">Reference proteome</keyword>
<dbReference type="InterPro" id="IPR029044">
    <property type="entry name" value="Nucleotide-diphossugar_trans"/>
</dbReference>